<accession>A0AAV2N8U6</accession>
<reference evidence="2" key="1">
    <citation type="submission" date="2024-04" db="EMBL/GenBank/DDBJ databases">
        <authorList>
            <consortium name="Molecular Ecology Group"/>
        </authorList>
    </citation>
    <scope>NUCLEOTIDE SEQUENCE</scope>
</reference>
<evidence type="ECO:0000313" key="3">
    <source>
        <dbReference type="Proteomes" id="UP001497644"/>
    </source>
</evidence>
<keyword evidence="1" id="KW-0175">Coiled coil</keyword>
<feature type="coiled-coil region" evidence="1">
    <location>
        <begin position="80"/>
        <end position="153"/>
    </location>
</feature>
<name>A0AAV2N8U6_9HYME</name>
<proteinExistence type="predicted"/>
<dbReference type="EMBL" id="OZ034834">
    <property type="protein sequence ID" value="CAL1675755.1"/>
    <property type="molecule type" value="Genomic_DNA"/>
</dbReference>
<protein>
    <submittedName>
        <fullName evidence="2">Uncharacterized protein</fullName>
    </submittedName>
</protein>
<organism evidence="2 3">
    <name type="scientific">Lasius platythorax</name>
    <dbReference type="NCBI Taxonomy" id="488582"/>
    <lineage>
        <taxon>Eukaryota</taxon>
        <taxon>Metazoa</taxon>
        <taxon>Ecdysozoa</taxon>
        <taxon>Arthropoda</taxon>
        <taxon>Hexapoda</taxon>
        <taxon>Insecta</taxon>
        <taxon>Pterygota</taxon>
        <taxon>Neoptera</taxon>
        <taxon>Endopterygota</taxon>
        <taxon>Hymenoptera</taxon>
        <taxon>Apocrita</taxon>
        <taxon>Aculeata</taxon>
        <taxon>Formicoidea</taxon>
        <taxon>Formicidae</taxon>
        <taxon>Formicinae</taxon>
        <taxon>Lasius</taxon>
        <taxon>Lasius</taxon>
    </lineage>
</organism>
<evidence type="ECO:0000256" key="1">
    <source>
        <dbReference type="SAM" id="Coils"/>
    </source>
</evidence>
<keyword evidence="3" id="KW-1185">Reference proteome</keyword>
<sequence>MDNNSKNLHNIVDTIEDDYKSKKVKEQILLLKQKMCKTHDLVKQYTEKVREIDYLKSDLMITKKDANYMKTNYQSVLNETKRLELQLVEDKSKNEKLSDKMKKYEVNIAADKQTIQQLTYKIKDVEEECSSKIMEYDLQKSVFEDKIRDLEHELQKSKVMPKKRGRKIISNNSDTAKLSMETKSSSDIGINVSLCDHAKPEVQEKNIMTDEFYNMKDDPYPLFCAKCESRLPSALTPEKICKTMCTYPELIEKNFVPPSKILSSPCLVPSTSYPDSTNRNEDVILSRALSTSHLNPCSQYNDSTAGNWKSQSVSATMQNDELRNANITTHTQIATKPSSNLSPLSATCTSFHNMDCARKDSNNLLAKHSASIEEIKEQIRLLESQMKKFQRLKEKSNTNSCHCSMNCNNTSLNSNLFAIICNGIAEYYNKQKEKCSKNEQNINSENDKKVKLKRRRLNKFNEDKNASLWEIEDFDEGCPRDTLYNKSEITTKATVCDILQSKRKLCINKGNMMSNVNASSKFLNDIDEYDRESIFCKENALNSAEVTPVEDDLTTSHLHTDKLYDSIEEISNNSLSEDNIKSIDTNYQIKMGMKVSSCNSDISIDDADDRIVDIIPEENKIKRKSQNKLGDRLFKKIRNLKRKVQGNSHVNKEESIAFYSDDYKPIKKLRIAHAPKTSVLQSSTFTDEENFTHCIIKSISNLEPSRQKHNQQLNAQICKDNLLTEDKEDCTISKKCDERSADEYSETNSIDDERSIRKIHEKNLVPINSENCLQNNDNFTLSVMDIESASIVSKFNKHDDISVEDTSKEGILMERITVGLSNNCDELDESHKNVPDNTAKGLNLEKSIPVKTQVIIQSESSALCKDSKSDTYKFTENLQVKATDTTRKEIMPSVKLEYICNTARDESCDDHEIPKNMDINDESMLNQSIVKEATGYENRNNHDVSNKASEIRFLQRDSEIIVENCVDDDDVDKSLNKVKNTLDKQGEVHVNDEITKIQAIEIQRENVCINPQNKEMELVNYIPYDDVEQFQTPMSLLNKYINIKKCINRKLSQKKTTYNCTITDKFVKKQLKRLINNAWEDSSVHYDIIQKLENTRCGPRIIAKCIVEFLLEDVKHNEPLDNSFTPPAPLMTIFEQRITALLVDLEVSKPTVIHYVQVAIEYKLFKLNSEVKTQVDLLTRMYLILSRIQKDRERVRIMCCNALYCMNLMSINVLYTVLTSWPEVLPNAEINKEILPKCIAFLIGSHHIEGTSSKRLLSKLLALKKLISIFYKYSYTKQARADIVKELMTLLKAKRSNGLDTAIILIAKRGGPSWTYKDIIQSALLPMIINYEHPCIYSAFSLLGRLMRAFPLEDKDNIVQEISEQLRDLIQSGEGTHDQQEGIISALLSLSRHKFDVVASSVLGWTPNKFLRPIVIAQLQAFINTRNKKFWKDYLQRIE</sequence>
<evidence type="ECO:0000313" key="2">
    <source>
        <dbReference type="EMBL" id="CAL1675755.1"/>
    </source>
</evidence>
<gene>
    <name evidence="2" type="ORF">LPLAT_LOCUS2067</name>
</gene>
<dbReference type="Proteomes" id="UP001497644">
    <property type="component" value="Chromosome 11"/>
</dbReference>
<feature type="coiled-coil region" evidence="1">
    <location>
        <begin position="358"/>
        <end position="399"/>
    </location>
</feature>